<gene>
    <name evidence="6" type="primary">UFC1</name>
    <name evidence="6" type="ORF">Ciccas_006373</name>
</gene>
<keyword evidence="3 4" id="KW-0833">Ubl conjugation pathway</keyword>
<evidence type="ECO:0000256" key="2">
    <source>
        <dbReference type="ARBA" id="ARBA00013306"/>
    </source>
</evidence>
<keyword evidence="7" id="KW-1185">Reference proteome</keyword>
<dbReference type="InterPro" id="IPR014806">
    <property type="entry name" value="Ufc1"/>
</dbReference>
<evidence type="ECO:0000256" key="5">
    <source>
        <dbReference type="PIRSR" id="PIRSR008716-1"/>
    </source>
</evidence>
<dbReference type="PANTHER" id="PTHR12921:SF0">
    <property type="entry name" value="UBIQUITIN-FOLD MODIFIER-CONJUGATING ENZYME 1"/>
    <property type="match status" value="1"/>
</dbReference>
<dbReference type="EMBL" id="JBJKFK010000855">
    <property type="protein sequence ID" value="KAL3314991.1"/>
    <property type="molecule type" value="Genomic_DNA"/>
</dbReference>
<dbReference type="PANTHER" id="PTHR12921">
    <property type="entry name" value="UBIQUITIN-FOLD MODIFIER-CONJUGATING ENZYME 1"/>
    <property type="match status" value="1"/>
</dbReference>
<comment type="caution">
    <text evidence="6">The sequence shown here is derived from an EMBL/GenBank/DDBJ whole genome shotgun (WGS) entry which is preliminary data.</text>
</comment>
<dbReference type="SUPFAM" id="SSF54495">
    <property type="entry name" value="UBC-like"/>
    <property type="match status" value="1"/>
</dbReference>
<sequence length="164" mass="19070">MEDSETEKNLQRIPLLKTNAGPRDKANWVERLKEEYTSLIQFIECNKKEDKDWFRIEANSAGTKWFGKCWYIYEHNKYEFDFNFDIPATYPQGNPEIALPELDGKTAKMYRGGKICLTDHFKPIWMKNCPHFGIAHAMAMGLGPWLSVEIPDLVNKGIIKHSND</sequence>
<name>A0ABD2Q9Q8_9PLAT</name>
<evidence type="ECO:0000256" key="3">
    <source>
        <dbReference type="ARBA" id="ARBA00022786"/>
    </source>
</evidence>
<comment type="similarity">
    <text evidence="1 4">Belongs to the ubiquitin-conjugating enzyme family. UFC1 subfamily.</text>
</comment>
<dbReference type="InterPro" id="IPR016135">
    <property type="entry name" value="UBQ-conjugating_enzyme/RWD"/>
</dbReference>
<dbReference type="AlphaFoldDB" id="A0ABD2Q9Q8"/>
<comment type="function">
    <text evidence="4">E2-like enzyme which forms an intermediate with UFM1 via a thioester linkage.</text>
</comment>
<protein>
    <recommendedName>
        <fullName evidence="2 4">Ubiquitin-fold modifier-conjugating enzyme 1</fullName>
    </recommendedName>
</protein>
<evidence type="ECO:0000256" key="1">
    <source>
        <dbReference type="ARBA" id="ARBA00008451"/>
    </source>
</evidence>
<evidence type="ECO:0000313" key="7">
    <source>
        <dbReference type="Proteomes" id="UP001626550"/>
    </source>
</evidence>
<dbReference type="PIRSF" id="PIRSF008716">
    <property type="entry name" value="DUF1782"/>
    <property type="match status" value="1"/>
</dbReference>
<proteinExistence type="inferred from homology"/>
<feature type="active site" description="Glycyl thioester intermediate" evidence="5">
    <location>
        <position position="116"/>
    </location>
</feature>
<dbReference type="Proteomes" id="UP001626550">
    <property type="component" value="Unassembled WGS sequence"/>
</dbReference>
<reference evidence="6 7" key="1">
    <citation type="submission" date="2024-11" db="EMBL/GenBank/DDBJ databases">
        <title>Adaptive evolution of stress response genes in parasites aligns with host niche diversity.</title>
        <authorList>
            <person name="Hahn C."/>
            <person name="Resl P."/>
        </authorList>
    </citation>
    <scope>NUCLEOTIDE SEQUENCE [LARGE SCALE GENOMIC DNA]</scope>
    <source>
        <strain evidence="6">EGGRZ-B1_66</strain>
        <tissue evidence="6">Body</tissue>
    </source>
</reference>
<evidence type="ECO:0000256" key="4">
    <source>
        <dbReference type="PIRNR" id="PIRNR008716"/>
    </source>
</evidence>
<accession>A0ABD2Q9Q8</accession>
<dbReference type="CDD" id="cd11686">
    <property type="entry name" value="UBCc_UFC1"/>
    <property type="match status" value="1"/>
</dbReference>
<dbReference type="Pfam" id="PF08694">
    <property type="entry name" value="UFC1"/>
    <property type="match status" value="1"/>
</dbReference>
<organism evidence="6 7">
    <name type="scientific">Cichlidogyrus casuarinus</name>
    <dbReference type="NCBI Taxonomy" id="1844966"/>
    <lineage>
        <taxon>Eukaryota</taxon>
        <taxon>Metazoa</taxon>
        <taxon>Spiralia</taxon>
        <taxon>Lophotrochozoa</taxon>
        <taxon>Platyhelminthes</taxon>
        <taxon>Monogenea</taxon>
        <taxon>Monopisthocotylea</taxon>
        <taxon>Dactylogyridea</taxon>
        <taxon>Ancyrocephalidae</taxon>
        <taxon>Cichlidogyrus</taxon>
    </lineage>
</organism>
<evidence type="ECO:0000313" key="6">
    <source>
        <dbReference type="EMBL" id="KAL3314991.1"/>
    </source>
</evidence>
<dbReference type="Gene3D" id="3.10.110.10">
    <property type="entry name" value="Ubiquitin Conjugating Enzyme"/>
    <property type="match status" value="1"/>
</dbReference>